<keyword evidence="1" id="KW-0732">Signal</keyword>
<sequence length="139" mass="14330">MMIGAQTSVVSLFLIAEPVDLVGSIAGSDSTATTYVVECVSTAAAVASSFATNPTDIDTPNPAGFDSASPTHVENYIINSAIATNSAYASPAGIDNSNDFATKIPYLPYRPCPTPLTFTQSPATAEYGFGFSNSVFGTK</sequence>
<comment type="caution">
    <text evidence="2">The sequence shown here is derived from an EMBL/GenBank/DDBJ whole genome shotgun (WGS) entry which is preliminary data.</text>
</comment>
<organism evidence="2 3">
    <name type="scientific">Lepraria finkii</name>
    <dbReference type="NCBI Taxonomy" id="1340010"/>
    <lineage>
        <taxon>Eukaryota</taxon>
        <taxon>Fungi</taxon>
        <taxon>Dikarya</taxon>
        <taxon>Ascomycota</taxon>
        <taxon>Pezizomycotina</taxon>
        <taxon>Lecanoromycetes</taxon>
        <taxon>OSLEUM clade</taxon>
        <taxon>Lecanoromycetidae</taxon>
        <taxon>Lecanorales</taxon>
        <taxon>Lecanorineae</taxon>
        <taxon>Stereocaulaceae</taxon>
        <taxon>Lepraria</taxon>
    </lineage>
</organism>
<reference evidence="2 3" key="1">
    <citation type="submission" date="2024-09" db="EMBL/GenBank/DDBJ databases">
        <title>Rethinking Asexuality: The Enigmatic Case of Functional Sexual Genes in Lepraria (Stereocaulaceae).</title>
        <authorList>
            <person name="Doellman M."/>
            <person name="Sun Y."/>
            <person name="Barcenas-Pena A."/>
            <person name="Lumbsch H.T."/>
            <person name="Grewe F."/>
        </authorList>
    </citation>
    <scope>NUCLEOTIDE SEQUENCE [LARGE SCALE GENOMIC DNA]</scope>
    <source>
        <strain evidence="2 3">Grewe 0041</strain>
    </source>
</reference>
<name>A0ABR4AW40_9LECA</name>
<gene>
    <name evidence="2" type="ORF">ABVK25_010712</name>
</gene>
<feature type="signal peptide" evidence="1">
    <location>
        <begin position="1"/>
        <end position="24"/>
    </location>
</feature>
<accession>A0ABR4AW40</accession>
<evidence type="ECO:0000256" key="1">
    <source>
        <dbReference type="SAM" id="SignalP"/>
    </source>
</evidence>
<evidence type="ECO:0000313" key="2">
    <source>
        <dbReference type="EMBL" id="KAL2049041.1"/>
    </source>
</evidence>
<protein>
    <submittedName>
        <fullName evidence="2">Uncharacterized protein</fullName>
    </submittedName>
</protein>
<dbReference type="EMBL" id="JBHFEH010000073">
    <property type="protein sequence ID" value="KAL2049041.1"/>
    <property type="molecule type" value="Genomic_DNA"/>
</dbReference>
<feature type="chain" id="PRO_5045123597" evidence="1">
    <location>
        <begin position="25"/>
        <end position="139"/>
    </location>
</feature>
<keyword evidence="3" id="KW-1185">Reference proteome</keyword>
<dbReference type="Proteomes" id="UP001590951">
    <property type="component" value="Unassembled WGS sequence"/>
</dbReference>
<evidence type="ECO:0000313" key="3">
    <source>
        <dbReference type="Proteomes" id="UP001590951"/>
    </source>
</evidence>
<proteinExistence type="predicted"/>